<sequence length="94" mass="10327">MSTTEGVSAAALEAAIIEKLKATHVELKDTSGGCGQMFEAVIVSQEFAKKTSLMRHRLVNSALKDEISRVHAWTQKCFTEEEWERKKASEASGA</sequence>
<accession>A0A3N4KWE0</accession>
<dbReference type="Pfam" id="PF01722">
    <property type="entry name" value="BolA"/>
    <property type="match status" value="1"/>
</dbReference>
<dbReference type="OrthoDB" id="4983at2759"/>
<dbReference type="InterPro" id="IPR036065">
    <property type="entry name" value="BolA-like_sf"/>
</dbReference>
<protein>
    <submittedName>
        <fullName evidence="2">Bola-like protein</fullName>
    </submittedName>
</protein>
<dbReference type="InterPro" id="IPR045115">
    <property type="entry name" value="BOL2"/>
</dbReference>
<dbReference type="GO" id="GO:0005829">
    <property type="term" value="C:cytosol"/>
    <property type="evidence" value="ECO:0007669"/>
    <property type="project" value="TreeGrafter"/>
</dbReference>
<keyword evidence="3" id="KW-1185">Reference proteome</keyword>
<dbReference type="FunCoup" id="A0A3N4KWE0">
    <property type="interactions" value="284"/>
</dbReference>
<gene>
    <name evidence="2" type="ORF">P167DRAFT_533831</name>
</gene>
<dbReference type="GO" id="GO:0006879">
    <property type="term" value="P:intracellular iron ion homeostasis"/>
    <property type="evidence" value="ECO:0007669"/>
    <property type="project" value="InterPro"/>
</dbReference>
<comment type="similarity">
    <text evidence="1">Belongs to the BolA/IbaG family.</text>
</comment>
<name>A0A3N4KWE0_9PEZI</name>
<dbReference type="GO" id="GO:0051537">
    <property type="term" value="F:2 iron, 2 sulfur cluster binding"/>
    <property type="evidence" value="ECO:0007669"/>
    <property type="project" value="InterPro"/>
</dbReference>
<evidence type="ECO:0000313" key="3">
    <source>
        <dbReference type="Proteomes" id="UP000277580"/>
    </source>
</evidence>
<dbReference type="PANTHER" id="PTHR12735">
    <property type="entry name" value="BOLA-LIKE PROTEIN-RELATED"/>
    <property type="match status" value="1"/>
</dbReference>
<proteinExistence type="inferred from homology"/>
<dbReference type="SUPFAM" id="SSF82657">
    <property type="entry name" value="BolA-like"/>
    <property type="match status" value="1"/>
</dbReference>
<dbReference type="EMBL" id="ML119116">
    <property type="protein sequence ID" value="RPB14847.1"/>
    <property type="molecule type" value="Genomic_DNA"/>
</dbReference>
<reference evidence="2 3" key="1">
    <citation type="journal article" date="2018" name="Nat. Ecol. Evol.">
        <title>Pezizomycetes genomes reveal the molecular basis of ectomycorrhizal truffle lifestyle.</title>
        <authorList>
            <person name="Murat C."/>
            <person name="Payen T."/>
            <person name="Noel B."/>
            <person name="Kuo A."/>
            <person name="Morin E."/>
            <person name="Chen J."/>
            <person name="Kohler A."/>
            <person name="Krizsan K."/>
            <person name="Balestrini R."/>
            <person name="Da Silva C."/>
            <person name="Montanini B."/>
            <person name="Hainaut M."/>
            <person name="Levati E."/>
            <person name="Barry K.W."/>
            <person name="Belfiori B."/>
            <person name="Cichocki N."/>
            <person name="Clum A."/>
            <person name="Dockter R.B."/>
            <person name="Fauchery L."/>
            <person name="Guy J."/>
            <person name="Iotti M."/>
            <person name="Le Tacon F."/>
            <person name="Lindquist E.A."/>
            <person name="Lipzen A."/>
            <person name="Malagnac F."/>
            <person name="Mello A."/>
            <person name="Molinier V."/>
            <person name="Miyauchi S."/>
            <person name="Poulain J."/>
            <person name="Riccioni C."/>
            <person name="Rubini A."/>
            <person name="Sitrit Y."/>
            <person name="Splivallo R."/>
            <person name="Traeger S."/>
            <person name="Wang M."/>
            <person name="Zifcakova L."/>
            <person name="Wipf D."/>
            <person name="Zambonelli A."/>
            <person name="Paolocci F."/>
            <person name="Nowrousian M."/>
            <person name="Ottonello S."/>
            <person name="Baldrian P."/>
            <person name="Spatafora J.W."/>
            <person name="Henrissat B."/>
            <person name="Nagy L.G."/>
            <person name="Aury J.M."/>
            <person name="Wincker P."/>
            <person name="Grigoriev I.V."/>
            <person name="Bonfante P."/>
            <person name="Martin F.M."/>
        </authorList>
    </citation>
    <scope>NUCLEOTIDE SEQUENCE [LARGE SCALE GENOMIC DNA]</scope>
    <source>
        <strain evidence="2 3">CCBAS932</strain>
    </source>
</reference>
<dbReference type="STRING" id="1392247.A0A3N4KWE0"/>
<dbReference type="Proteomes" id="UP000277580">
    <property type="component" value="Unassembled WGS sequence"/>
</dbReference>
<dbReference type="PIRSF" id="PIRSF003113">
    <property type="entry name" value="BolA"/>
    <property type="match status" value="1"/>
</dbReference>
<dbReference type="AlphaFoldDB" id="A0A3N4KWE0"/>
<organism evidence="2 3">
    <name type="scientific">Morchella conica CCBAS932</name>
    <dbReference type="NCBI Taxonomy" id="1392247"/>
    <lineage>
        <taxon>Eukaryota</taxon>
        <taxon>Fungi</taxon>
        <taxon>Dikarya</taxon>
        <taxon>Ascomycota</taxon>
        <taxon>Pezizomycotina</taxon>
        <taxon>Pezizomycetes</taxon>
        <taxon>Pezizales</taxon>
        <taxon>Morchellaceae</taxon>
        <taxon>Morchella</taxon>
    </lineage>
</organism>
<dbReference type="Gene3D" id="3.10.20.90">
    <property type="entry name" value="Phosphatidylinositol 3-kinase Catalytic Subunit, Chain A, domain 1"/>
    <property type="match status" value="1"/>
</dbReference>
<dbReference type="InterPro" id="IPR002634">
    <property type="entry name" value="BolA"/>
</dbReference>
<dbReference type="GO" id="GO:0005634">
    <property type="term" value="C:nucleus"/>
    <property type="evidence" value="ECO:0007669"/>
    <property type="project" value="TreeGrafter"/>
</dbReference>
<dbReference type="GO" id="GO:0051604">
    <property type="term" value="P:protein maturation"/>
    <property type="evidence" value="ECO:0007669"/>
    <property type="project" value="InterPro"/>
</dbReference>
<evidence type="ECO:0000256" key="1">
    <source>
        <dbReference type="RuleBase" id="RU003860"/>
    </source>
</evidence>
<dbReference type="InParanoid" id="A0A3N4KWE0"/>
<dbReference type="PANTHER" id="PTHR12735:SF27">
    <property type="entry name" value="BOLA-LIKE PROTEIN 2"/>
    <property type="match status" value="1"/>
</dbReference>
<evidence type="ECO:0000313" key="2">
    <source>
        <dbReference type="EMBL" id="RPB14847.1"/>
    </source>
</evidence>